<proteinExistence type="predicted"/>
<dbReference type="Gene3D" id="2.60.120.10">
    <property type="entry name" value="Jelly Rolls"/>
    <property type="match status" value="1"/>
</dbReference>
<evidence type="ECO:0000313" key="2">
    <source>
        <dbReference type="EMBL" id="UOO92153.1"/>
    </source>
</evidence>
<dbReference type="InterPro" id="IPR008579">
    <property type="entry name" value="UGlyAH_Cupin_dom"/>
</dbReference>
<protein>
    <submittedName>
        <fullName evidence="2">Cupin domain-containing protein</fullName>
    </submittedName>
</protein>
<dbReference type="Proteomes" id="UP000832034">
    <property type="component" value="Chromosome"/>
</dbReference>
<evidence type="ECO:0000313" key="3">
    <source>
        <dbReference type="Proteomes" id="UP000832034"/>
    </source>
</evidence>
<reference evidence="2" key="1">
    <citation type="submission" date="2021-12" db="EMBL/GenBank/DDBJ databases">
        <authorList>
            <person name="Veyrier F.J."/>
        </authorList>
    </citation>
    <scope>NUCLEOTIDE SEQUENCE</scope>
    <source>
        <strain evidence="2">SAG 1488-6</strain>
    </source>
</reference>
<dbReference type="RefSeq" id="WP_019958240.1">
    <property type="nucleotide sequence ID" value="NZ_CP091512.1"/>
</dbReference>
<name>A0ABY4E8S8_VITST</name>
<accession>A0ABY4E8S8</accession>
<organism evidence="2 3">
    <name type="scientific">Vitreoscilla stercoraria</name>
    <dbReference type="NCBI Taxonomy" id="61"/>
    <lineage>
        <taxon>Bacteria</taxon>
        <taxon>Pseudomonadati</taxon>
        <taxon>Pseudomonadota</taxon>
        <taxon>Betaproteobacteria</taxon>
        <taxon>Neisseriales</taxon>
        <taxon>Neisseriaceae</taxon>
        <taxon>Vitreoscilla</taxon>
    </lineage>
</organism>
<gene>
    <name evidence="2" type="ORF">LVJ81_11090</name>
</gene>
<dbReference type="EMBL" id="CP091512">
    <property type="protein sequence ID" value="UOO92153.1"/>
    <property type="molecule type" value="Genomic_DNA"/>
</dbReference>
<feature type="domain" description="(S)-ureidoglycine aminohydrolase cupin" evidence="1">
    <location>
        <begin position="40"/>
        <end position="111"/>
    </location>
</feature>
<dbReference type="PANTHER" id="PTHR40943:SF2">
    <property type="entry name" value="(S)-UREIDOGLYCINE AMINOHYDROLASE CUPIN DOMAIN-CONTAINING PROTEIN"/>
    <property type="match status" value="1"/>
</dbReference>
<dbReference type="CDD" id="cd02227">
    <property type="entry name" value="cupin_TM1112-like"/>
    <property type="match status" value="1"/>
</dbReference>
<dbReference type="InterPro" id="IPR011051">
    <property type="entry name" value="RmlC_Cupin_sf"/>
</dbReference>
<dbReference type="InterPro" id="IPR014710">
    <property type="entry name" value="RmlC-like_jellyroll"/>
</dbReference>
<sequence length="121" mass="13645">MKLVMLSQDTVEASEPFLPAQEKIVSGHPQQQVWQHYSNQGRVFHAGVWQSDIGKWNVNYTEEEYCHILEGVSVVTDTFGTSTILKVGDHFVVPAGFNGTWEVVEPTKKIYVVYEESVAES</sequence>
<reference evidence="2" key="2">
    <citation type="journal article" date="2022" name="Res Sq">
        <title>Evolution of multicellular longitudinally dividing oral cavity symbionts (Neisseriaceae).</title>
        <authorList>
            <person name="Nyongesa S."/>
            <person name="Weber P."/>
            <person name="Bernet E."/>
            <person name="Pullido F."/>
            <person name="Nieckarz M."/>
            <person name="Delaby M."/>
            <person name="Nieves C."/>
            <person name="Viehboeck T."/>
            <person name="Krause N."/>
            <person name="Rivera-Millot A."/>
            <person name="Nakamura A."/>
            <person name="Vischer N."/>
            <person name="VanNieuwenhze M."/>
            <person name="Brun Y."/>
            <person name="Cava F."/>
            <person name="Bulgheresi S."/>
            <person name="Veyrier F."/>
        </authorList>
    </citation>
    <scope>NUCLEOTIDE SEQUENCE</scope>
    <source>
        <strain evidence="2">SAG 1488-6</strain>
    </source>
</reference>
<evidence type="ECO:0000259" key="1">
    <source>
        <dbReference type="Pfam" id="PF05899"/>
    </source>
</evidence>
<keyword evidence="3" id="KW-1185">Reference proteome</keyword>
<dbReference type="SUPFAM" id="SSF51182">
    <property type="entry name" value="RmlC-like cupins"/>
    <property type="match status" value="1"/>
</dbReference>
<dbReference type="Pfam" id="PF05899">
    <property type="entry name" value="Cupin_3"/>
    <property type="match status" value="1"/>
</dbReference>
<dbReference type="PANTHER" id="PTHR40943">
    <property type="entry name" value="CYTOPLASMIC PROTEIN-RELATED"/>
    <property type="match status" value="1"/>
</dbReference>